<evidence type="ECO:0000259" key="8">
    <source>
        <dbReference type="PROSITE" id="PS51352"/>
    </source>
</evidence>
<proteinExistence type="inferred from homology"/>
<reference evidence="9 10" key="1">
    <citation type="submission" date="2020-02" db="EMBL/GenBank/DDBJ databases">
        <authorList>
            <person name="Zheng R.K."/>
            <person name="Sun C.M."/>
        </authorList>
    </citation>
    <scope>NUCLEOTIDE SEQUENCE [LARGE SCALE GENOMIC DNA]</scope>
    <source>
        <strain evidence="10">rifampicinis</strain>
    </source>
</reference>
<evidence type="ECO:0000256" key="5">
    <source>
        <dbReference type="ARBA" id="ARBA00023284"/>
    </source>
</evidence>
<keyword evidence="3" id="KW-0560">Oxidoreductase</keyword>
<feature type="transmembrane region" description="Helical" evidence="7">
    <location>
        <begin position="21"/>
        <end position="40"/>
    </location>
</feature>
<dbReference type="Proteomes" id="UP000594468">
    <property type="component" value="Chromosome"/>
</dbReference>
<keyword evidence="2" id="KW-0732">Signal</keyword>
<protein>
    <submittedName>
        <fullName evidence="9">DsbA family protein</fullName>
    </submittedName>
</protein>
<dbReference type="PANTHER" id="PTHR13887">
    <property type="entry name" value="GLUTATHIONE S-TRANSFERASE KAPPA"/>
    <property type="match status" value="1"/>
</dbReference>
<evidence type="ECO:0000256" key="7">
    <source>
        <dbReference type="SAM" id="Phobius"/>
    </source>
</evidence>
<accession>A0A7S8IE70</accession>
<feature type="compositionally biased region" description="Acidic residues" evidence="6">
    <location>
        <begin position="276"/>
        <end position="288"/>
    </location>
</feature>
<feature type="domain" description="Thioredoxin" evidence="8">
    <location>
        <begin position="81"/>
        <end position="261"/>
    </location>
</feature>
<dbReference type="Pfam" id="PF13462">
    <property type="entry name" value="Thioredoxin_4"/>
    <property type="match status" value="1"/>
</dbReference>
<dbReference type="InterPro" id="IPR013766">
    <property type="entry name" value="Thioredoxin_domain"/>
</dbReference>
<sequence length="329" mass="36265">MTSPNKRDEAIAVVPRTTLNYVIVAITFLIVGMVMGVVVVQRTQSPLTEDDVERIVRDVVGESAVGLTRTDLEDVVRDVVGESGLAAPENDPYEYVDDDPYLGNEEAPIVIVEFSAYACPYCGRHFQQTFEPLLENYGQYIRYVFRDYPIINPQASYAASMAANCAQEQGAFWDYHAALFNNQDNLTEDLFFQLAEDMNLDTEEFHTCYQEGRYSDEINGDYVDGQILNITGTPGFLVNGNFISGAQPYELFERLILRELASAGIEVERAPAPVETEADASAESDTTVESDAATESTTETENSVDTEISTPETSPNTESDPETSAGAET</sequence>
<feature type="compositionally biased region" description="Polar residues" evidence="6">
    <location>
        <begin position="308"/>
        <end position="318"/>
    </location>
</feature>
<evidence type="ECO:0000256" key="3">
    <source>
        <dbReference type="ARBA" id="ARBA00023002"/>
    </source>
</evidence>
<dbReference type="PROSITE" id="PS51352">
    <property type="entry name" value="THIOREDOXIN_2"/>
    <property type="match status" value="1"/>
</dbReference>
<keyword evidence="10" id="KW-1185">Reference proteome</keyword>
<comment type="similarity">
    <text evidence="1">Belongs to the thioredoxin family. DsbA subfamily.</text>
</comment>
<evidence type="ECO:0000313" key="10">
    <source>
        <dbReference type="Proteomes" id="UP000594468"/>
    </source>
</evidence>
<dbReference type="EMBL" id="CP062983">
    <property type="protein sequence ID" value="QPC82257.1"/>
    <property type="molecule type" value="Genomic_DNA"/>
</dbReference>
<dbReference type="Gene3D" id="3.40.30.10">
    <property type="entry name" value="Glutaredoxin"/>
    <property type="match status" value="1"/>
</dbReference>
<dbReference type="SUPFAM" id="SSF52833">
    <property type="entry name" value="Thioredoxin-like"/>
    <property type="match status" value="1"/>
</dbReference>
<organism evidence="9 10">
    <name type="scientific">Phototrophicus methaneseepsis</name>
    <dbReference type="NCBI Taxonomy" id="2710758"/>
    <lineage>
        <taxon>Bacteria</taxon>
        <taxon>Bacillati</taxon>
        <taxon>Chloroflexota</taxon>
        <taxon>Candidatus Thermofontia</taxon>
        <taxon>Phototrophicales</taxon>
        <taxon>Phototrophicaceae</taxon>
        <taxon>Phototrophicus</taxon>
    </lineage>
</organism>
<dbReference type="KEGG" id="pmet:G4Y79_21650"/>
<keyword evidence="7" id="KW-0472">Membrane</keyword>
<evidence type="ECO:0000256" key="6">
    <source>
        <dbReference type="SAM" id="MobiDB-lite"/>
    </source>
</evidence>
<gene>
    <name evidence="9" type="ORF">G4Y79_21650</name>
</gene>
<evidence type="ECO:0000256" key="1">
    <source>
        <dbReference type="ARBA" id="ARBA00005791"/>
    </source>
</evidence>
<keyword evidence="5" id="KW-0676">Redox-active center</keyword>
<dbReference type="PANTHER" id="PTHR13887:SF14">
    <property type="entry name" value="DISULFIDE BOND FORMATION PROTEIN D"/>
    <property type="match status" value="1"/>
</dbReference>
<keyword evidence="7" id="KW-0812">Transmembrane</keyword>
<name>A0A7S8IE70_9CHLR</name>
<dbReference type="RefSeq" id="WP_195170326.1">
    <property type="nucleotide sequence ID" value="NZ_CP062983.1"/>
</dbReference>
<keyword evidence="4" id="KW-1015">Disulfide bond</keyword>
<dbReference type="AlphaFoldDB" id="A0A7S8IE70"/>
<evidence type="ECO:0000256" key="4">
    <source>
        <dbReference type="ARBA" id="ARBA00023157"/>
    </source>
</evidence>
<evidence type="ECO:0000313" key="9">
    <source>
        <dbReference type="EMBL" id="QPC82257.1"/>
    </source>
</evidence>
<feature type="compositionally biased region" description="Low complexity" evidence="6">
    <location>
        <begin position="289"/>
        <end position="307"/>
    </location>
</feature>
<evidence type="ECO:0000256" key="2">
    <source>
        <dbReference type="ARBA" id="ARBA00022729"/>
    </source>
</evidence>
<dbReference type="GO" id="GO:0016491">
    <property type="term" value="F:oxidoreductase activity"/>
    <property type="evidence" value="ECO:0007669"/>
    <property type="project" value="UniProtKB-KW"/>
</dbReference>
<dbReference type="InterPro" id="IPR012336">
    <property type="entry name" value="Thioredoxin-like_fold"/>
</dbReference>
<keyword evidence="7" id="KW-1133">Transmembrane helix</keyword>
<dbReference type="InterPro" id="IPR036249">
    <property type="entry name" value="Thioredoxin-like_sf"/>
</dbReference>
<feature type="region of interest" description="Disordered" evidence="6">
    <location>
        <begin position="271"/>
        <end position="329"/>
    </location>
</feature>